<dbReference type="InterPro" id="IPR036291">
    <property type="entry name" value="NAD(P)-bd_dom_sf"/>
</dbReference>
<dbReference type="Gene3D" id="3.40.50.720">
    <property type="entry name" value="NAD(P)-binding Rossmann-like Domain"/>
    <property type="match status" value="1"/>
</dbReference>
<dbReference type="EMBL" id="SOBT01000009">
    <property type="protein sequence ID" value="TDU28367.1"/>
    <property type="molecule type" value="Genomic_DNA"/>
</dbReference>
<proteinExistence type="inferred from homology"/>
<keyword evidence="3" id="KW-1185">Reference proteome</keyword>
<dbReference type="InterPro" id="IPR002347">
    <property type="entry name" value="SDR_fam"/>
</dbReference>
<dbReference type="AlphaFoldDB" id="A0A4S3JZZ9"/>
<sequence>MKGIAILGGSGGLGEVIVRTLAQRAPLTIGYANNEEKAARLVEQVAAAGGKAKAVRVDMRDGASVKSFLDKAASQWGGLDSIVSATGPAIPLCSLADVTDEDFKRIYDTDVFGSFQVLKHGAATLAATGGGAMVLFVTTAVLRTLENDGMSGGPKTAVAGLIRQTAREMGPRNVRCNGVAPGVIDAGIVHSSFEANPVAKGVITDCMNKTPMGRMGKPEEIAALVDFLVSPGAGYISGQIIGIDGGYSA</sequence>
<dbReference type="Proteomes" id="UP000295341">
    <property type="component" value="Unassembled WGS sequence"/>
</dbReference>
<protein>
    <submittedName>
        <fullName evidence="2">3-oxoacyl-[acyl-carrier protein] reductase</fullName>
    </submittedName>
</protein>
<dbReference type="InterPro" id="IPR050259">
    <property type="entry name" value="SDR"/>
</dbReference>
<dbReference type="SUPFAM" id="SSF51735">
    <property type="entry name" value="NAD(P)-binding Rossmann-fold domains"/>
    <property type="match status" value="1"/>
</dbReference>
<comment type="caution">
    <text evidence="2">The sequence shown here is derived from an EMBL/GenBank/DDBJ whole genome shotgun (WGS) entry which is preliminary data.</text>
</comment>
<gene>
    <name evidence="2" type="ORF">DFR24_2736</name>
</gene>
<dbReference type="Pfam" id="PF13561">
    <property type="entry name" value="adh_short_C2"/>
    <property type="match status" value="1"/>
</dbReference>
<reference evidence="2 3" key="1">
    <citation type="submission" date="2019-03" db="EMBL/GenBank/DDBJ databases">
        <title>Genomic Encyclopedia of Type Strains, Phase IV (KMG-IV): sequencing the most valuable type-strain genomes for metagenomic binning, comparative biology and taxonomic classification.</title>
        <authorList>
            <person name="Goeker M."/>
        </authorList>
    </citation>
    <scope>NUCLEOTIDE SEQUENCE [LARGE SCALE GENOMIC DNA]</scope>
    <source>
        <strain evidence="2 3">DSM 26377</strain>
    </source>
</reference>
<name>A0A4S3JZZ9_9GAMM</name>
<dbReference type="PANTHER" id="PTHR42879">
    <property type="entry name" value="3-OXOACYL-(ACYL-CARRIER-PROTEIN) REDUCTASE"/>
    <property type="match status" value="1"/>
</dbReference>
<evidence type="ECO:0000313" key="2">
    <source>
        <dbReference type="EMBL" id="TDU28367.1"/>
    </source>
</evidence>
<dbReference type="OrthoDB" id="9793499at2"/>
<dbReference type="PRINTS" id="PR00081">
    <property type="entry name" value="GDHRDH"/>
</dbReference>
<evidence type="ECO:0000313" key="3">
    <source>
        <dbReference type="Proteomes" id="UP000295341"/>
    </source>
</evidence>
<comment type="similarity">
    <text evidence="1">Belongs to the short-chain dehydrogenases/reductases (SDR) family.</text>
</comment>
<dbReference type="RefSeq" id="WP_133881918.1">
    <property type="nucleotide sequence ID" value="NZ_MWIN01000029.1"/>
</dbReference>
<accession>A0A4S3JZZ9</accession>
<organism evidence="2 3">
    <name type="scientific">Panacagrimonas perspica</name>
    <dbReference type="NCBI Taxonomy" id="381431"/>
    <lineage>
        <taxon>Bacteria</taxon>
        <taxon>Pseudomonadati</taxon>
        <taxon>Pseudomonadota</taxon>
        <taxon>Gammaproteobacteria</taxon>
        <taxon>Nevskiales</taxon>
        <taxon>Nevskiaceae</taxon>
        <taxon>Panacagrimonas</taxon>
    </lineage>
</organism>
<evidence type="ECO:0000256" key="1">
    <source>
        <dbReference type="ARBA" id="ARBA00006484"/>
    </source>
</evidence>